<evidence type="ECO:0000313" key="1">
    <source>
        <dbReference type="EMBL" id="KAJ8106265.1"/>
    </source>
</evidence>
<evidence type="ECO:0000313" key="2">
    <source>
        <dbReference type="Proteomes" id="UP001153331"/>
    </source>
</evidence>
<accession>A0ACC2HTT1</accession>
<dbReference type="EMBL" id="JAPHNI010001221">
    <property type="protein sequence ID" value="KAJ8106265.1"/>
    <property type="molecule type" value="Genomic_DNA"/>
</dbReference>
<reference evidence="1" key="1">
    <citation type="submission" date="2022-11" db="EMBL/GenBank/DDBJ databases">
        <title>Genome Sequence of Boeremia exigua.</title>
        <authorList>
            <person name="Buettner E."/>
        </authorList>
    </citation>
    <scope>NUCLEOTIDE SEQUENCE</scope>
    <source>
        <strain evidence="1">CU02</strain>
    </source>
</reference>
<gene>
    <name evidence="1" type="ORF">OPT61_g9651</name>
</gene>
<proteinExistence type="predicted"/>
<sequence>MAGAQSEPPYSYFQDLNYGSSVAVNQRALVEKALARFSNKYAAFRELINNAADAAATRVKIQIKTSPNTQSESDISPKPSLDNVRLHVLREVVVQNDGNLFRADDWSRLTSIGQNLDMIGMFGLGFYSVFELTDEPIVVSGAEAVAFRWKGDMLHHEHISLSPDQSIQETQVILKCKDVTTKVPDLIELGRFLACSLAFVQLSSMELWVDDRMILSVSKEIEYSPVELMTQIETGTDHMRIDTIEQGTIHMHATWLDGMYDGAEPLPLLSVQPLVTRVDVFSRPFPNLDSQPTELQTPTKDDQHRVRLSDHGHSEERKSPNQWMQLVRSLDARIRHSFQNDQSSVSSEKEIPIRGQSYGTEKAKHESYATIRVPIVRANISTQIHGELALGIKAITRKEAPGTVSVSIVTPCKNSSHLCPLFDLMMPSDSEAGRIFSGLPTLQSTGLQAHILIPTILDMHRGLVDLTTTHVKVWNTELLQVAGILSRVIWTQEMEAIKASSLSPIDWVAQRKKPILGRKESQLTAAMRLFTLFDVQTSAPDPEVGRVVQDSFWTACKAIDIVSTRGVRNSMDVRLEDRRTAGFMNSVPLLPRYVAERSRAFVTALQNRNLIRNVDTMDIQYELSRNVLTKRQFSHLLEWGLSANAEALESIRKIIKAATIKLPGRTNMALKDVKHFFEYEIPRELVPENAIEYADVGKNVSGAQLQTIGWDPLPVVDWLRLSESRVRIVKDPTTAEKVLTIVSSKMRADEYGEVIKYLPKIPTDRGLVAPEEAYFRLKTPFENLENLAYVKEMPRVRRALLKRMGVRTEVKMSVVVEHLQSARGDASKLNEYVLYLSNMHQPVSEEDRKVLSTARVWHAEAPDQNGYREDATYTLSELFEPSPELRELRVPILYLPQTYQKDSPMGILFRRSGLKPHPSIPDLLAVLVEAISNGDHARRDSALRYLTANFSTNNYQTHDLATSAVKFLPIHGDPTTHVTPSECFTNTQATSLGFHRLAEQFTPYATLLGVKPDPPAEQCVERLLANPSVTARAAADVFEYLWSIRGQMGPYLDRLASAKFVPVFTRQVQDGGADAVACEHQDEPRFLQPNECYTGPFDGEFEELAGLFEYVRIERGARFLGLCGAQATPSAAVIAEKFTQAPETVLSALKSEVYVKWFAWLGEQHRKQPFEIEAVRGSAFIPTVRECNGQSVFELVVSDTAVVYDDLRLFELFRETLHVVPQRGDVESFCRALGCKKPSAAVQTECMPGQQVELDVRALRTRLLAQLQFFLSCLDVQHVGLPWEDLKDNLAIRPVEQINLRWSYQGIVKDGQATAFAERTAERCTLWIVPGKFEACDLSRELAKLVLESPKPVDFLALETILQSGLSVLRTRGYGIERILGEGMVTEEPVDQAETRESRQIIPAPSNTKESSESVVEHREASSGQPHREEVSDTGREGSVGNGVGHNEQPPSPWTAIPDHDKQEPHDILPLATPHPDPDSPHTNPWTPSSAPSSTTPVSKETNELRYLGELYISQLLSSRLAPGSYDPDTHWTSPMRTRNGHTPFTADDDSSPFTLIPGEGELRRAREQ</sequence>
<name>A0ACC2HTT1_9PLEO</name>
<protein>
    <submittedName>
        <fullName evidence="1">Uncharacterized protein</fullName>
    </submittedName>
</protein>
<dbReference type="Proteomes" id="UP001153331">
    <property type="component" value="Unassembled WGS sequence"/>
</dbReference>
<keyword evidence="2" id="KW-1185">Reference proteome</keyword>
<organism evidence="1 2">
    <name type="scientific">Boeremia exigua</name>
    <dbReference type="NCBI Taxonomy" id="749465"/>
    <lineage>
        <taxon>Eukaryota</taxon>
        <taxon>Fungi</taxon>
        <taxon>Dikarya</taxon>
        <taxon>Ascomycota</taxon>
        <taxon>Pezizomycotina</taxon>
        <taxon>Dothideomycetes</taxon>
        <taxon>Pleosporomycetidae</taxon>
        <taxon>Pleosporales</taxon>
        <taxon>Pleosporineae</taxon>
        <taxon>Didymellaceae</taxon>
        <taxon>Boeremia</taxon>
    </lineage>
</organism>
<comment type="caution">
    <text evidence="1">The sequence shown here is derived from an EMBL/GenBank/DDBJ whole genome shotgun (WGS) entry which is preliminary data.</text>
</comment>